<dbReference type="PANTHER" id="PTHR43179">
    <property type="entry name" value="RHAMNOSYLTRANSFERASE WBBL"/>
    <property type="match status" value="1"/>
</dbReference>
<proteinExistence type="inferred from homology"/>
<evidence type="ECO:0000256" key="4">
    <source>
        <dbReference type="ARBA" id="ARBA00022679"/>
    </source>
</evidence>
<evidence type="ECO:0000259" key="7">
    <source>
        <dbReference type="Pfam" id="PF13632"/>
    </source>
</evidence>
<evidence type="ECO:0000256" key="5">
    <source>
        <dbReference type="SAM" id="Phobius"/>
    </source>
</evidence>
<keyword evidence="4" id="KW-0808">Transferase</keyword>
<dbReference type="Gene3D" id="3.90.550.10">
    <property type="entry name" value="Spore Coat Polysaccharide Biosynthesis Protein SpsA, Chain A"/>
    <property type="match status" value="1"/>
</dbReference>
<dbReference type="Pfam" id="PF00535">
    <property type="entry name" value="Glycos_transf_2"/>
    <property type="match status" value="1"/>
</dbReference>
<dbReference type="InterPro" id="IPR001173">
    <property type="entry name" value="Glyco_trans_2-like"/>
</dbReference>
<keyword evidence="5" id="KW-1133">Transmembrane helix</keyword>
<dbReference type="PANTHER" id="PTHR43179:SF12">
    <property type="entry name" value="GALACTOFURANOSYLTRANSFERASE GLFT2"/>
    <property type="match status" value="1"/>
</dbReference>
<evidence type="ECO:0000313" key="8">
    <source>
        <dbReference type="EMBL" id="GAA3227979.1"/>
    </source>
</evidence>
<dbReference type="EMBL" id="BAAAUV010000017">
    <property type="protein sequence ID" value="GAA3227979.1"/>
    <property type="molecule type" value="Genomic_DNA"/>
</dbReference>
<keyword evidence="5" id="KW-0472">Membrane</keyword>
<dbReference type="SUPFAM" id="SSF53448">
    <property type="entry name" value="Nucleotide-diphospho-sugar transferases"/>
    <property type="match status" value="1"/>
</dbReference>
<keyword evidence="3" id="KW-0328">Glycosyltransferase</keyword>
<comment type="caution">
    <text evidence="8">The sequence shown here is derived from an EMBL/GenBank/DDBJ whole genome shotgun (WGS) entry which is preliminary data.</text>
</comment>
<keyword evidence="5" id="KW-0812">Transmembrane</keyword>
<evidence type="ECO:0000256" key="3">
    <source>
        <dbReference type="ARBA" id="ARBA00022676"/>
    </source>
</evidence>
<evidence type="ECO:0000256" key="1">
    <source>
        <dbReference type="ARBA" id="ARBA00004776"/>
    </source>
</evidence>
<reference evidence="9" key="1">
    <citation type="journal article" date="2019" name="Int. J. Syst. Evol. Microbiol.">
        <title>The Global Catalogue of Microorganisms (GCM) 10K type strain sequencing project: providing services to taxonomists for standard genome sequencing and annotation.</title>
        <authorList>
            <consortium name="The Broad Institute Genomics Platform"/>
            <consortium name="The Broad Institute Genome Sequencing Center for Infectious Disease"/>
            <person name="Wu L."/>
            <person name="Ma J."/>
        </authorList>
    </citation>
    <scope>NUCLEOTIDE SEQUENCE [LARGE SCALE GENOMIC DNA]</scope>
    <source>
        <strain evidence="9">JCM 9377</strain>
    </source>
</reference>
<keyword evidence="9" id="KW-1185">Reference proteome</keyword>
<feature type="transmembrane region" description="Helical" evidence="5">
    <location>
        <begin position="231"/>
        <end position="259"/>
    </location>
</feature>
<protein>
    <recommendedName>
        <fullName evidence="6 7">Glycosyltransferase 2-like domain-containing protein</fullName>
    </recommendedName>
</protein>
<dbReference type="RefSeq" id="WP_344834320.1">
    <property type="nucleotide sequence ID" value="NZ_BAAAUV010000017.1"/>
</dbReference>
<evidence type="ECO:0000256" key="2">
    <source>
        <dbReference type="ARBA" id="ARBA00006739"/>
    </source>
</evidence>
<sequence>MISIVVISKDEPSLEETLGALTKQADDLGTLVELIVVDASDGRLARIAETHPAVVWIDYTAPAGAGVTIPHQRNAGVRVARGDVIVFTDAGCLPGTGWLDRLTAPLRSGEETVTAGMITGGSLYDADAAHRGAAAYLDECPTGNLAFLRTAFDEVGGFDERFAYGSDIDFSWRLSDAGNRLRSVPDAVISHDWGTGKRQLKRSYVYGQARARLYRKHSRRWRRLLTREPMVVVYPVFLLGLPVLLLAPLLPWVLLYPLLLLVPVWRNRGNGAVRVLVDHLAYGAGVLRELLRR</sequence>
<dbReference type="Proteomes" id="UP001501237">
    <property type="component" value="Unassembled WGS sequence"/>
</dbReference>
<feature type="domain" description="Glycosyltransferase 2-like" evidence="6">
    <location>
        <begin position="3"/>
        <end position="121"/>
    </location>
</feature>
<comment type="pathway">
    <text evidence="1">Cell wall biogenesis; cell wall polysaccharide biosynthesis.</text>
</comment>
<dbReference type="Pfam" id="PF13632">
    <property type="entry name" value="Glyco_trans_2_3"/>
    <property type="match status" value="1"/>
</dbReference>
<evidence type="ECO:0000313" key="9">
    <source>
        <dbReference type="Proteomes" id="UP001501237"/>
    </source>
</evidence>
<feature type="domain" description="Glycosyltransferase 2-like" evidence="7">
    <location>
        <begin position="143"/>
        <end position="261"/>
    </location>
</feature>
<name>A0ABP6QG22_9ACTN</name>
<evidence type="ECO:0000259" key="6">
    <source>
        <dbReference type="Pfam" id="PF00535"/>
    </source>
</evidence>
<accession>A0ABP6QG22</accession>
<organism evidence="8 9">
    <name type="scientific">Actinocorallia longicatena</name>
    <dbReference type="NCBI Taxonomy" id="111803"/>
    <lineage>
        <taxon>Bacteria</taxon>
        <taxon>Bacillati</taxon>
        <taxon>Actinomycetota</taxon>
        <taxon>Actinomycetes</taxon>
        <taxon>Streptosporangiales</taxon>
        <taxon>Thermomonosporaceae</taxon>
        <taxon>Actinocorallia</taxon>
    </lineage>
</organism>
<comment type="similarity">
    <text evidence="2">Belongs to the glycosyltransferase 2 family.</text>
</comment>
<gene>
    <name evidence="8" type="ORF">GCM10010468_57110</name>
</gene>
<dbReference type="InterPro" id="IPR029044">
    <property type="entry name" value="Nucleotide-diphossugar_trans"/>
</dbReference>